<feature type="non-terminal residue" evidence="1">
    <location>
        <position position="1"/>
    </location>
</feature>
<evidence type="ECO:0000313" key="1">
    <source>
        <dbReference type="EMBL" id="CAG8833090.1"/>
    </source>
</evidence>
<dbReference type="Proteomes" id="UP000789901">
    <property type="component" value="Unassembled WGS sequence"/>
</dbReference>
<protein>
    <submittedName>
        <fullName evidence="1">34000_t:CDS:1</fullName>
    </submittedName>
</protein>
<name>A0ABN7WJM1_GIGMA</name>
<sequence length="58" mass="6204">YLEGHMTVLENANAGDFDNAVKCDILKFMMGEKYALALANNSLVVGNPAINSSDTLQA</sequence>
<organism evidence="1 2">
    <name type="scientific">Gigaspora margarita</name>
    <dbReference type="NCBI Taxonomy" id="4874"/>
    <lineage>
        <taxon>Eukaryota</taxon>
        <taxon>Fungi</taxon>
        <taxon>Fungi incertae sedis</taxon>
        <taxon>Mucoromycota</taxon>
        <taxon>Glomeromycotina</taxon>
        <taxon>Glomeromycetes</taxon>
        <taxon>Diversisporales</taxon>
        <taxon>Gigasporaceae</taxon>
        <taxon>Gigaspora</taxon>
    </lineage>
</organism>
<evidence type="ECO:0000313" key="2">
    <source>
        <dbReference type="Proteomes" id="UP000789901"/>
    </source>
</evidence>
<accession>A0ABN7WJM1</accession>
<reference evidence="1 2" key="1">
    <citation type="submission" date="2021-06" db="EMBL/GenBank/DDBJ databases">
        <authorList>
            <person name="Kallberg Y."/>
            <person name="Tangrot J."/>
            <person name="Rosling A."/>
        </authorList>
    </citation>
    <scope>NUCLEOTIDE SEQUENCE [LARGE SCALE GENOMIC DNA]</scope>
    <source>
        <strain evidence="1 2">120-4 pot B 10/14</strain>
    </source>
</reference>
<proteinExistence type="predicted"/>
<dbReference type="EMBL" id="CAJVQB010046688">
    <property type="protein sequence ID" value="CAG8833090.1"/>
    <property type="molecule type" value="Genomic_DNA"/>
</dbReference>
<gene>
    <name evidence="1" type="ORF">GMARGA_LOCUS31380</name>
</gene>
<comment type="caution">
    <text evidence="1">The sequence shown here is derived from an EMBL/GenBank/DDBJ whole genome shotgun (WGS) entry which is preliminary data.</text>
</comment>
<keyword evidence="2" id="KW-1185">Reference proteome</keyword>